<feature type="compositionally biased region" description="Basic and acidic residues" evidence="1">
    <location>
        <begin position="1"/>
        <end position="16"/>
    </location>
</feature>
<reference evidence="2" key="1">
    <citation type="submission" date="2016-10" db="EMBL/GenBank/DDBJ databases">
        <authorList>
            <person name="Varghese N."/>
        </authorList>
    </citation>
    <scope>NUCLEOTIDE SEQUENCE</scope>
</reference>
<reference evidence="2" key="2">
    <citation type="journal article" date="2017" name="Nat. Commun.">
        <title>Single-virus genomics reveals hidden cosmopolitan and abundant viruses.</title>
        <authorList>
            <person name="Martinez-Hernandez F."/>
            <person name="Fornas O."/>
            <person name="Lluesma Gomez M."/>
            <person name="Bolduc B."/>
            <person name="de la Cruz Pena M.J."/>
            <person name="Martinez J.M."/>
            <person name="Anton J."/>
            <person name="Gasol J.M."/>
            <person name="Rosselli R."/>
            <person name="Rodriguez-Valera F."/>
            <person name="Sullivan M.B."/>
            <person name="Acinas S.G."/>
            <person name="Martinez-Garcia M."/>
        </authorList>
    </citation>
    <scope>NUCLEOTIDE SEQUENCE</scope>
</reference>
<protein>
    <recommendedName>
        <fullName evidence="3">Bacterial mobilisation domain-containing protein</fullName>
    </recommendedName>
</protein>
<evidence type="ECO:0000256" key="1">
    <source>
        <dbReference type="SAM" id="MobiDB-lite"/>
    </source>
</evidence>
<evidence type="ECO:0000313" key="2">
    <source>
        <dbReference type="EMBL" id="ASF00808.1"/>
    </source>
</evidence>
<proteinExistence type="predicted"/>
<dbReference type="EMBL" id="KY052857">
    <property type="protein sequence ID" value="ASF00808.1"/>
    <property type="molecule type" value="Genomic_DNA"/>
</dbReference>
<feature type="region of interest" description="Disordered" evidence="1">
    <location>
        <begin position="144"/>
        <end position="172"/>
    </location>
</feature>
<name>A0A218MNF9_9VIRU</name>
<dbReference type="InterPro" id="IPR053842">
    <property type="entry name" value="NikA-like"/>
</dbReference>
<sequence>MAQQSAEKKQSQDKVSVKKSSKKLRDKRLNIRFSDEEFSMLEAKAEGISLARYARAILTKGKVTRRERDFPTIDPRLLQQLHAMGKNLNQLVRYTHEQANAKRPIDTLNLALAIDNMAEQLARLKAQYQVPENYFRAVEDEDVATEANDSATDNPIESSPINNGNLNNHVIG</sequence>
<feature type="region of interest" description="Disordered" evidence="1">
    <location>
        <begin position="1"/>
        <end position="23"/>
    </location>
</feature>
<organism evidence="2">
    <name type="scientific">uncultured virus</name>
    <dbReference type="NCBI Taxonomy" id="340016"/>
    <lineage>
        <taxon>Viruses</taxon>
        <taxon>environmental samples</taxon>
    </lineage>
</organism>
<evidence type="ECO:0008006" key="3">
    <source>
        <dbReference type="Google" id="ProtNLM"/>
    </source>
</evidence>
<feature type="compositionally biased region" description="Polar residues" evidence="1">
    <location>
        <begin position="147"/>
        <end position="172"/>
    </location>
</feature>
<accession>A0A218MNF9</accession>
<dbReference type="Pfam" id="PF21983">
    <property type="entry name" value="NikA-like"/>
    <property type="match status" value="1"/>
</dbReference>